<evidence type="ECO:0000313" key="1">
    <source>
        <dbReference type="EMBL" id="TWT35874.1"/>
    </source>
</evidence>
<sequence length="228" mass="25669">MPETTKTESTPGGHTVDLEALTQTEASWLLSRSAPWLRGQSLDGRRPDGSYHAQKLVAAYVEQERSKLPTHKLADVEVNALDQSLGYFDLYNGRLAVDLMDRIKQEHGAAGMAAVAELVLESIREQVEKHPEPGDVSTHTPKSEAEIRAEVEAKAERDIKQRLRAEKERDARQKGRVVDKCPRCSRVRWARKWAKRAVPPGHVFDERECDDCYAESALRRMAITEGTL</sequence>
<name>A0A5C5VB72_9BACT</name>
<accession>A0A5C5VB72</accession>
<dbReference type="RefSeq" id="WP_146562351.1">
    <property type="nucleotide sequence ID" value="NZ_SIHJ01000001.1"/>
</dbReference>
<protein>
    <submittedName>
        <fullName evidence="1">Uncharacterized protein</fullName>
    </submittedName>
</protein>
<dbReference type="AlphaFoldDB" id="A0A5C5VB72"/>
<keyword evidence="2" id="KW-1185">Reference proteome</keyword>
<dbReference type="EMBL" id="SIHJ01000001">
    <property type="protein sequence ID" value="TWT35874.1"/>
    <property type="molecule type" value="Genomic_DNA"/>
</dbReference>
<proteinExistence type="predicted"/>
<organism evidence="1 2">
    <name type="scientific">Posidoniimonas corsicana</name>
    <dbReference type="NCBI Taxonomy" id="1938618"/>
    <lineage>
        <taxon>Bacteria</taxon>
        <taxon>Pseudomonadati</taxon>
        <taxon>Planctomycetota</taxon>
        <taxon>Planctomycetia</taxon>
        <taxon>Pirellulales</taxon>
        <taxon>Lacipirellulaceae</taxon>
        <taxon>Posidoniimonas</taxon>
    </lineage>
</organism>
<reference evidence="1 2" key="1">
    <citation type="submission" date="2019-02" db="EMBL/GenBank/DDBJ databases">
        <title>Deep-cultivation of Planctomycetes and their phenomic and genomic characterization uncovers novel biology.</title>
        <authorList>
            <person name="Wiegand S."/>
            <person name="Jogler M."/>
            <person name="Boedeker C."/>
            <person name="Pinto D."/>
            <person name="Vollmers J."/>
            <person name="Rivas-Marin E."/>
            <person name="Kohn T."/>
            <person name="Peeters S.H."/>
            <person name="Heuer A."/>
            <person name="Rast P."/>
            <person name="Oberbeckmann S."/>
            <person name="Bunk B."/>
            <person name="Jeske O."/>
            <person name="Meyerdierks A."/>
            <person name="Storesund J.E."/>
            <person name="Kallscheuer N."/>
            <person name="Luecker S."/>
            <person name="Lage O.M."/>
            <person name="Pohl T."/>
            <person name="Merkel B.J."/>
            <person name="Hornburger P."/>
            <person name="Mueller R.-W."/>
            <person name="Bruemmer F."/>
            <person name="Labrenz M."/>
            <person name="Spormann A.M."/>
            <person name="Op Den Camp H."/>
            <person name="Overmann J."/>
            <person name="Amann R."/>
            <person name="Jetten M.S.M."/>
            <person name="Mascher T."/>
            <person name="Medema M.H."/>
            <person name="Devos D.P."/>
            <person name="Kaster A.-K."/>
            <person name="Ovreas L."/>
            <person name="Rohde M."/>
            <person name="Galperin M.Y."/>
            <person name="Jogler C."/>
        </authorList>
    </citation>
    <scope>NUCLEOTIDE SEQUENCE [LARGE SCALE GENOMIC DNA]</scope>
    <source>
        <strain evidence="1 2">KOR34</strain>
    </source>
</reference>
<dbReference type="Proteomes" id="UP000316714">
    <property type="component" value="Unassembled WGS sequence"/>
</dbReference>
<dbReference type="OrthoDB" id="9855993at2"/>
<evidence type="ECO:0000313" key="2">
    <source>
        <dbReference type="Proteomes" id="UP000316714"/>
    </source>
</evidence>
<gene>
    <name evidence="1" type="ORF">KOR34_07700</name>
</gene>
<comment type="caution">
    <text evidence="1">The sequence shown here is derived from an EMBL/GenBank/DDBJ whole genome shotgun (WGS) entry which is preliminary data.</text>
</comment>